<proteinExistence type="predicted"/>
<evidence type="ECO:0000256" key="10">
    <source>
        <dbReference type="ARBA" id="ARBA00030803"/>
    </source>
</evidence>
<reference evidence="13 14" key="1">
    <citation type="submission" date="2018-05" db="EMBL/GenBank/DDBJ databases">
        <title>Streptomyces venezuelae.</title>
        <authorList>
            <person name="Kim W."/>
            <person name="Lee N."/>
            <person name="Cho B.-K."/>
        </authorList>
    </citation>
    <scope>NUCLEOTIDE SEQUENCE [LARGE SCALE GENOMIC DNA]</scope>
    <source>
        <strain evidence="13 14">ATCC 15068</strain>
    </source>
</reference>
<organism evidence="13 14">
    <name type="scientific">Streptomyces venezuelae</name>
    <dbReference type="NCBI Taxonomy" id="54571"/>
    <lineage>
        <taxon>Bacteria</taxon>
        <taxon>Bacillati</taxon>
        <taxon>Actinomycetota</taxon>
        <taxon>Actinomycetes</taxon>
        <taxon>Kitasatosporales</taxon>
        <taxon>Streptomycetaceae</taxon>
        <taxon>Streptomyces</taxon>
    </lineage>
</organism>
<dbReference type="InterPro" id="IPR053877">
    <property type="entry name" value="RskA_N"/>
</dbReference>
<dbReference type="EMBL" id="CP029194">
    <property type="protein sequence ID" value="QES17831.1"/>
    <property type="molecule type" value="Genomic_DNA"/>
</dbReference>
<dbReference type="GO" id="GO:0005886">
    <property type="term" value="C:plasma membrane"/>
    <property type="evidence" value="ECO:0007669"/>
    <property type="project" value="UniProtKB-SubCell"/>
</dbReference>
<evidence type="ECO:0000256" key="7">
    <source>
        <dbReference type="ARBA" id="ARBA00023136"/>
    </source>
</evidence>
<dbReference type="AlphaFoldDB" id="A0A5P2ALS8"/>
<evidence type="ECO:0000256" key="3">
    <source>
        <dbReference type="ARBA" id="ARBA00022475"/>
    </source>
</evidence>
<evidence type="ECO:0000313" key="14">
    <source>
        <dbReference type="Proteomes" id="UP000324106"/>
    </source>
</evidence>
<gene>
    <name evidence="13" type="ORF">DEJ46_00910</name>
</gene>
<dbReference type="InterPro" id="IPR018764">
    <property type="entry name" value="RskA_C"/>
</dbReference>
<dbReference type="PANTHER" id="PTHR37461:SF1">
    <property type="entry name" value="ANTI-SIGMA-K FACTOR RSKA"/>
    <property type="match status" value="1"/>
</dbReference>
<dbReference type="GO" id="GO:0006417">
    <property type="term" value="P:regulation of translation"/>
    <property type="evidence" value="ECO:0007669"/>
    <property type="project" value="TreeGrafter"/>
</dbReference>
<evidence type="ECO:0000259" key="12">
    <source>
        <dbReference type="Pfam" id="PF22618"/>
    </source>
</evidence>
<keyword evidence="4" id="KW-0812">Transmembrane</keyword>
<dbReference type="OrthoDB" id="153510at2"/>
<feature type="domain" description="Anti-sigma-K factor RskA N-terminal" evidence="12">
    <location>
        <begin position="8"/>
        <end position="48"/>
    </location>
</feature>
<keyword evidence="3" id="KW-1003">Cell membrane</keyword>
<protein>
    <recommendedName>
        <fullName evidence="10">Regulator of SigK</fullName>
    </recommendedName>
    <alternativeName>
        <fullName evidence="9">Sigma-K anti-sigma factor RskA</fullName>
    </alternativeName>
</protein>
<name>A0A5P2ALS8_STRVZ</name>
<dbReference type="Proteomes" id="UP000324106">
    <property type="component" value="Chromosome"/>
</dbReference>
<dbReference type="Pfam" id="PF10099">
    <property type="entry name" value="RskA_C"/>
    <property type="match status" value="1"/>
</dbReference>
<dbReference type="PANTHER" id="PTHR37461">
    <property type="entry name" value="ANTI-SIGMA-K FACTOR RSKA"/>
    <property type="match status" value="1"/>
</dbReference>
<dbReference type="InterPro" id="IPR051474">
    <property type="entry name" value="Anti-sigma-K/W_factor"/>
</dbReference>
<keyword evidence="6" id="KW-0805">Transcription regulation</keyword>
<evidence type="ECO:0000259" key="11">
    <source>
        <dbReference type="Pfam" id="PF10099"/>
    </source>
</evidence>
<dbReference type="RefSeq" id="WP_150263499.1">
    <property type="nucleotide sequence ID" value="NZ_CP029194.1"/>
</dbReference>
<evidence type="ECO:0000256" key="6">
    <source>
        <dbReference type="ARBA" id="ARBA00023015"/>
    </source>
</evidence>
<keyword evidence="5" id="KW-1133">Transmembrane helix</keyword>
<evidence type="ECO:0000256" key="8">
    <source>
        <dbReference type="ARBA" id="ARBA00023163"/>
    </source>
</evidence>
<dbReference type="GO" id="GO:0016989">
    <property type="term" value="F:sigma factor antagonist activity"/>
    <property type="evidence" value="ECO:0007669"/>
    <property type="project" value="TreeGrafter"/>
</dbReference>
<feature type="domain" description="Anti-sigma K factor RskA C-terminal" evidence="11">
    <location>
        <begin position="102"/>
        <end position="243"/>
    </location>
</feature>
<evidence type="ECO:0000256" key="1">
    <source>
        <dbReference type="ARBA" id="ARBA00004167"/>
    </source>
</evidence>
<keyword evidence="7" id="KW-0472">Membrane</keyword>
<comment type="subcellular location">
    <subcellularLocation>
        <location evidence="2">Cell membrane</location>
    </subcellularLocation>
    <subcellularLocation>
        <location evidence="1">Membrane</location>
        <topology evidence="1">Single-pass membrane protein</topology>
    </subcellularLocation>
</comment>
<dbReference type="Gene3D" id="1.10.10.1320">
    <property type="entry name" value="Anti-sigma factor, zinc-finger domain"/>
    <property type="match status" value="1"/>
</dbReference>
<keyword evidence="8" id="KW-0804">Transcription</keyword>
<accession>A0A5P2ALS8</accession>
<evidence type="ECO:0000313" key="13">
    <source>
        <dbReference type="EMBL" id="QES17831.1"/>
    </source>
</evidence>
<dbReference type="Pfam" id="PF22618">
    <property type="entry name" value="RskA_N"/>
    <property type="match status" value="1"/>
</dbReference>
<evidence type="ECO:0000256" key="9">
    <source>
        <dbReference type="ARBA" id="ARBA00029829"/>
    </source>
</evidence>
<dbReference type="InterPro" id="IPR041916">
    <property type="entry name" value="Anti_sigma_zinc_sf"/>
</dbReference>
<evidence type="ECO:0000256" key="5">
    <source>
        <dbReference type="ARBA" id="ARBA00022989"/>
    </source>
</evidence>
<evidence type="ECO:0000256" key="4">
    <source>
        <dbReference type="ARBA" id="ARBA00022692"/>
    </source>
</evidence>
<evidence type="ECO:0000256" key="2">
    <source>
        <dbReference type="ARBA" id="ARBA00004236"/>
    </source>
</evidence>
<sequence>MNTDDRHSLTGAYALDALSDEERRAYERHLAECASCREEVTALSETTARLGLAASAPVPPSLQEDVLRRIAQVQQVPPAVSAAPAQAAPLRGRSRRGPLWALAASIASAVLLGGTAVVQHNLAQDAEQETQRVEQAAGEVAAVLAAPDARLTTTGLPQGATGTVVVSRSLDRAVFTAADLAEPPSGKVYQLWFNDRGTMRPAGLIDPDHTTTAMVMDGPVEGATGMGVTLEPAGGSARPTSPPIALATFPAA</sequence>